<sequence>MASCGLTYGLRKWALSRKALVQPSERCSHTVPTPHGGGIAIGVLALALTVPFAISNWVPDLSMGAMLALGLVMLAVGVWDDFGDLPAKLRLGVHLVVVVLGMLAIPTLPVFSVLGFEVDSSSAFLLWPILVLGWAWLINLYNFMDGIDGLAAVQAIVVLGGMALNFAIWGPHTWTWICLLTLASVLGFVIWNWPPARIFMGDGGSGFLGFALGFLMLLSASTTTVSMWSWIILLTLFIADATTTLFVRLLTGQNVLQAHRLHAYQKLAQRAGSHLPVTSGYGLVMLIVLLPASMVANAVPGSGVWVFALLFAVFSSIAFKLGAGRQEL</sequence>
<feature type="transmembrane region" description="Helical" evidence="8">
    <location>
        <begin position="124"/>
        <end position="143"/>
    </location>
</feature>
<dbReference type="AlphaFoldDB" id="A0A1I4U0C7"/>
<keyword evidence="7" id="KW-0460">Magnesium</keyword>
<feature type="transmembrane region" description="Helical" evidence="8">
    <location>
        <begin position="271"/>
        <end position="292"/>
    </location>
</feature>
<keyword evidence="10" id="KW-1185">Reference proteome</keyword>
<feature type="transmembrane region" description="Helical" evidence="8">
    <location>
        <begin position="205"/>
        <end position="222"/>
    </location>
</feature>
<feature type="transmembrane region" description="Helical" evidence="8">
    <location>
        <begin position="91"/>
        <end position="112"/>
    </location>
</feature>
<protein>
    <submittedName>
        <fullName evidence="9">Fuc2NAc and GlcNAc transferase</fullName>
    </submittedName>
</protein>
<evidence type="ECO:0000256" key="7">
    <source>
        <dbReference type="PIRSR" id="PIRSR600715-1"/>
    </source>
</evidence>
<dbReference type="PANTHER" id="PTHR22926">
    <property type="entry name" value="PHOSPHO-N-ACETYLMURAMOYL-PENTAPEPTIDE-TRANSFERASE"/>
    <property type="match status" value="1"/>
</dbReference>
<evidence type="ECO:0000256" key="1">
    <source>
        <dbReference type="ARBA" id="ARBA00004651"/>
    </source>
</evidence>
<dbReference type="GO" id="GO:0046872">
    <property type="term" value="F:metal ion binding"/>
    <property type="evidence" value="ECO:0007669"/>
    <property type="project" value="UniProtKB-KW"/>
</dbReference>
<dbReference type="PANTHER" id="PTHR22926:SF3">
    <property type="entry name" value="UNDECAPRENYL-PHOSPHATE ALPHA-N-ACETYLGLUCOSAMINYL 1-PHOSPHATE TRANSFERASE"/>
    <property type="match status" value="1"/>
</dbReference>
<keyword evidence="4 8" id="KW-0812">Transmembrane</keyword>
<feature type="transmembrane region" description="Helical" evidence="8">
    <location>
        <begin position="228"/>
        <end position="250"/>
    </location>
</feature>
<evidence type="ECO:0000256" key="5">
    <source>
        <dbReference type="ARBA" id="ARBA00022989"/>
    </source>
</evidence>
<feature type="binding site" evidence="7">
    <location>
        <position position="202"/>
    </location>
    <ligand>
        <name>Mg(2+)</name>
        <dbReference type="ChEBI" id="CHEBI:18420"/>
    </ligand>
</feature>
<proteinExistence type="predicted"/>
<dbReference type="GO" id="GO:0016780">
    <property type="term" value="F:phosphotransferase activity, for other substituted phosphate groups"/>
    <property type="evidence" value="ECO:0007669"/>
    <property type="project" value="InterPro"/>
</dbReference>
<dbReference type="CDD" id="cd06854">
    <property type="entry name" value="GT_WbpL_WbcO_like"/>
    <property type="match status" value="1"/>
</dbReference>
<evidence type="ECO:0000256" key="6">
    <source>
        <dbReference type="ARBA" id="ARBA00023136"/>
    </source>
</evidence>
<gene>
    <name evidence="9" type="ORF">SAMN04487961_1383</name>
</gene>
<feature type="transmembrane region" description="Helical" evidence="8">
    <location>
        <begin position="174"/>
        <end position="193"/>
    </location>
</feature>
<evidence type="ECO:0000256" key="8">
    <source>
        <dbReference type="SAM" id="Phobius"/>
    </source>
</evidence>
<reference evidence="10" key="1">
    <citation type="submission" date="2016-10" db="EMBL/GenBank/DDBJ databases">
        <authorList>
            <person name="Varghese N."/>
            <person name="Submissions S."/>
        </authorList>
    </citation>
    <scope>NUCLEOTIDE SEQUENCE [LARGE SCALE GENOMIC DNA]</scope>
    <source>
        <strain evidence="10">CGMCC 1.6775</strain>
    </source>
</reference>
<comment type="cofactor">
    <cofactor evidence="7">
        <name>Mg(2+)</name>
        <dbReference type="ChEBI" id="CHEBI:18420"/>
    </cofactor>
</comment>
<dbReference type="GO" id="GO:0005886">
    <property type="term" value="C:plasma membrane"/>
    <property type="evidence" value="ECO:0007669"/>
    <property type="project" value="UniProtKB-SubCell"/>
</dbReference>
<dbReference type="GO" id="GO:0009103">
    <property type="term" value="P:lipopolysaccharide biosynthetic process"/>
    <property type="evidence" value="ECO:0007669"/>
    <property type="project" value="TreeGrafter"/>
</dbReference>
<comment type="subcellular location">
    <subcellularLocation>
        <location evidence="1">Cell membrane</location>
        <topology evidence="1">Multi-pass membrane protein</topology>
    </subcellularLocation>
</comment>
<evidence type="ECO:0000256" key="3">
    <source>
        <dbReference type="ARBA" id="ARBA00022679"/>
    </source>
</evidence>
<dbReference type="Pfam" id="PF00953">
    <property type="entry name" value="Glycos_transf_4"/>
    <property type="match status" value="1"/>
</dbReference>
<dbReference type="InterPro" id="IPR000715">
    <property type="entry name" value="Glycosyl_transferase_4"/>
</dbReference>
<evidence type="ECO:0000313" key="9">
    <source>
        <dbReference type="EMBL" id="SFM82484.1"/>
    </source>
</evidence>
<organism evidence="9 10">
    <name type="scientific">Marinobacter pelagius</name>
    <dbReference type="NCBI Taxonomy" id="379482"/>
    <lineage>
        <taxon>Bacteria</taxon>
        <taxon>Pseudomonadati</taxon>
        <taxon>Pseudomonadota</taxon>
        <taxon>Gammaproteobacteria</taxon>
        <taxon>Pseudomonadales</taxon>
        <taxon>Marinobacteraceae</taxon>
        <taxon>Marinobacter</taxon>
    </lineage>
</organism>
<keyword evidence="2" id="KW-1003">Cell membrane</keyword>
<dbReference type="EMBL" id="FOUR01000002">
    <property type="protein sequence ID" value="SFM82484.1"/>
    <property type="molecule type" value="Genomic_DNA"/>
</dbReference>
<keyword evidence="5 8" id="KW-1133">Transmembrane helix</keyword>
<feature type="transmembrane region" description="Helical" evidence="8">
    <location>
        <begin position="304"/>
        <end position="323"/>
    </location>
</feature>
<keyword evidence="6 8" id="KW-0472">Membrane</keyword>
<accession>A0A1I4U0C7</accession>
<dbReference type="GO" id="GO:0071555">
    <property type="term" value="P:cell wall organization"/>
    <property type="evidence" value="ECO:0007669"/>
    <property type="project" value="TreeGrafter"/>
</dbReference>
<keyword evidence="7" id="KW-0479">Metal-binding</keyword>
<name>A0A1I4U0C7_9GAMM</name>
<keyword evidence="3 9" id="KW-0808">Transferase</keyword>
<feature type="transmembrane region" description="Helical" evidence="8">
    <location>
        <begin position="150"/>
        <end position="168"/>
    </location>
</feature>
<feature type="binding site" evidence="7">
    <location>
        <position position="142"/>
    </location>
    <ligand>
        <name>Mg(2+)</name>
        <dbReference type="ChEBI" id="CHEBI:18420"/>
    </ligand>
</feature>
<evidence type="ECO:0000256" key="2">
    <source>
        <dbReference type="ARBA" id="ARBA00022475"/>
    </source>
</evidence>
<feature type="transmembrane region" description="Helical" evidence="8">
    <location>
        <begin position="36"/>
        <end position="55"/>
    </location>
</feature>
<feature type="transmembrane region" description="Helical" evidence="8">
    <location>
        <begin position="61"/>
        <end position="79"/>
    </location>
</feature>
<evidence type="ECO:0000313" key="10">
    <source>
        <dbReference type="Proteomes" id="UP000199339"/>
    </source>
</evidence>
<dbReference type="Proteomes" id="UP000199339">
    <property type="component" value="Unassembled WGS sequence"/>
</dbReference>
<evidence type="ECO:0000256" key="4">
    <source>
        <dbReference type="ARBA" id="ARBA00022692"/>
    </source>
</evidence>
<dbReference type="GO" id="GO:0044038">
    <property type="term" value="P:cell wall macromolecule biosynthetic process"/>
    <property type="evidence" value="ECO:0007669"/>
    <property type="project" value="TreeGrafter"/>
</dbReference>